<keyword evidence="2" id="KW-0812">Transmembrane</keyword>
<dbReference type="EMBL" id="FXTJ01000019">
    <property type="protein sequence ID" value="SMO99804.1"/>
    <property type="molecule type" value="Genomic_DNA"/>
</dbReference>
<feature type="transmembrane region" description="Helical" evidence="2">
    <location>
        <begin position="236"/>
        <end position="258"/>
    </location>
</feature>
<keyword evidence="4" id="KW-1185">Reference proteome</keyword>
<gene>
    <name evidence="3" type="ORF">SAMN06273567_11928</name>
</gene>
<proteinExistence type="predicted"/>
<feature type="transmembrane region" description="Helical" evidence="2">
    <location>
        <begin position="336"/>
        <end position="359"/>
    </location>
</feature>
<name>A0A521FUM8_9ACTN</name>
<feature type="transmembrane region" description="Helical" evidence="2">
    <location>
        <begin position="21"/>
        <end position="43"/>
    </location>
</feature>
<feature type="transmembrane region" description="Helical" evidence="2">
    <location>
        <begin position="706"/>
        <end position="726"/>
    </location>
</feature>
<organism evidence="3 4">
    <name type="scientific">Geodermatophilus aquaeductus</name>
    <dbReference type="NCBI Taxonomy" id="1564161"/>
    <lineage>
        <taxon>Bacteria</taxon>
        <taxon>Bacillati</taxon>
        <taxon>Actinomycetota</taxon>
        <taxon>Actinomycetes</taxon>
        <taxon>Geodermatophilales</taxon>
        <taxon>Geodermatophilaceae</taxon>
        <taxon>Geodermatophilus</taxon>
    </lineage>
</organism>
<sequence>MTTTAGTPAHRSAIGGTGRRIPEWAVGVGVGVIVIVVMTIPFLQHHQFYYRGDNPESFIPLWHHFGQQLRAGHWPTMEPSGWAGGNYAGEGTYALWNPVQLFAYVIVSLFDDLATAAAVVQIGFLGLLGTAVYLLSREYEARRIPAVAVAVGVPATGFTMYYEAAGWPAGLMAFTWVIWFWWAARRQARGHLWPFVPFLVGALGMTTGNPYAALGIVVVLSGIAVELFVRRAYRLLGGLVLTGACVGAVAALVFLPMAGTLPVTDRPQTAMLSNDMFLVPHLSDMLLSSAPTYLPGIVNWNGAVLEQLPSTYFLWFAMPVLPWLRWRGLRRTHRPLTSLVLITAVYGALSLGPSNVWLFRWPIRLIEYFYVGVAVLLALVLSRGFARDHVRERLLATVGIVAAGAYLSFALRPDLYRMHVMAGLGVLSLVLAAVYASCRRGPFAGGALLVVGTAVVVTYQTSRLPVGIGSTTATGGQPPSSIAQVRDATSFYRGPVLQLSAVTSLGVASRTQTGELLFGNEGLMSGHESLVRYSGMGFQDFTRALCMDYRGQFCPEAFDRVWAPDEETGVPLIDLLRVQTLVLDARMFPGPVAGPPPGGWSVVARDDLRTVWVRNRPSTYEGRLSWASPGIDIRSDRSRAEVESVSFRAIDDGTLTFARLNWPGYSATLDGEPIAVRTGSAGLLRVDVPAGRHVLTLRFESPGSSLGVGLLAVAVPVSLGQTVLWITTADRRRQRIPASSADRSGPAVGTEHVDVVPIPTGATGR</sequence>
<feature type="transmembrane region" description="Helical" evidence="2">
    <location>
        <begin position="418"/>
        <end position="436"/>
    </location>
</feature>
<protein>
    <recommendedName>
        <fullName evidence="5">Membrane protein YfhO</fullName>
    </recommendedName>
</protein>
<evidence type="ECO:0000256" key="2">
    <source>
        <dbReference type="SAM" id="Phobius"/>
    </source>
</evidence>
<accession>A0A521FUM8</accession>
<feature type="transmembrane region" description="Helical" evidence="2">
    <location>
        <begin position="365"/>
        <end position="382"/>
    </location>
</feature>
<feature type="transmembrane region" description="Helical" evidence="2">
    <location>
        <begin position="308"/>
        <end position="324"/>
    </location>
</feature>
<dbReference type="RefSeq" id="WP_185938579.1">
    <property type="nucleotide sequence ID" value="NZ_FXTJ01000019.1"/>
</dbReference>
<reference evidence="3 4" key="1">
    <citation type="submission" date="2017-05" db="EMBL/GenBank/DDBJ databases">
        <authorList>
            <person name="Varghese N."/>
            <person name="Submissions S."/>
        </authorList>
    </citation>
    <scope>NUCLEOTIDE SEQUENCE [LARGE SCALE GENOMIC DNA]</scope>
    <source>
        <strain evidence="3 4">DSM 46834</strain>
    </source>
</reference>
<feature type="transmembrane region" description="Helical" evidence="2">
    <location>
        <begin position="394"/>
        <end position="412"/>
    </location>
</feature>
<feature type="transmembrane region" description="Helical" evidence="2">
    <location>
        <begin position="113"/>
        <end position="135"/>
    </location>
</feature>
<evidence type="ECO:0008006" key="5">
    <source>
        <dbReference type="Google" id="ProtNLM"/>
    </source>
</evidence>
<evidence type="ECO:0000313" key="4">
    <source>
        <dbReference type="Proteomes" id="UP000317484"/>
    </source>
</evidence>
<evidence type="ECO:0000256" key="1">
    <source>
        <dbReference type="SAM" id="MobiDB-lite"/>
    </source>
</evidence>
<dbReference type="AlphaFoldDB" id="A0A521FUM8"/>
<keyword evidence="2" id="KW-1133">Transmembrane helix</keyword>
<evidence type="ECO:0000313" key="3">
    <source>
        <dbReference type="EMBL" id="SMO99804.1"/>
    </source>
</evidence>
<keyword evidence="2" id="KW-0472">Membrane</keyword>
<feature type="region of interest" description="Disordered" evidence="1">
    <location>
        <begin position="735"/>
        <end position="765"/>
    </location>
</feature>
<feature type="transmembrane region" description="Helical" evidence="2">
    <location>
        <begin position="443"/>
        <end position="461"/>
    </location>
</feature>
<feature type="transmembrane region" description="Helical" evidence="2">
    <location>
        <begin position="167"/>
        <end position="183"/>
    </location>
</feature>
<dbReference type="Proteomes" id="UP000317484">
    <property type="component" value="Unassembled WGS sequence"/>
</dbReference>